<protein>
    <submittedName>
        <fullName evidence="1">Uncharacterized protein</fullName>
    </submittedName>
</protein>
<evidence type="ECO:0000313" key="1">
    <source>
        <dbReference type="EMBL" id="CAD7446038.1"/>
    </source>
</evidence>
<organism evidence="1">
    <name type="scientific">Timema bartmani</name>
    <dbReference type="NCBI Taxonomy" id="61472"/>
    <lineage>
        <taxon>Eukaryota</taxon>
        <taxon>Metazoa</taxon>
        <taxon>Ecdysozoa</taxon>
        <taxon>Arthropoda</taxon>
        <taxon>Hexapoda</taxon>
        <taxon>Insecta</taxon>
        <taxon>Pterygota</taxon>
        <taxon>Neoptera</taxon>
        <taxon>Polyneoptera</taxon>
        <taxon>Phasmatodea</taxon>
        <taxon>Timematodea</taxon>
        <taxon>Timematoidea</taxon>
        <taxon>Timematidae</taxon>
        <taxon>Timema</taxon>
    </lineage>
</organism>
<dbReference type="AlphaFoldDB" id="A0A7R9F573"/>
<proteinExistence type="predicted"/>
<dbReference type="EMBL" id="OD567697">
    <property type="protein sequence ID" value="CAD7446038.1"/>
    <property type="molecule type" value="Genomic_DNA"/>
</dbReference>
<gene>
    <name evidence="1" type="ORF">TBIB3V08_LOCUS8378</name>
</gene>
<name>A0A7R9F573_9NEOP</name>
<sequence length="210" mass="23543">MLDVITNRIQHVCVNHDSQVRENVKLQLSVTGLRRYGYQYRQNKRIQEKSILKERLLLKDQRWEDPFPPPKLRPFVGLCCSTCTPSSRNSLVTKAAKSLNVRNILLVDALNYRNGFLTRKLCHLATVWGLKKHDGSNSGLCDTMVLVDYATLGVLVDYATLGVLMDYATLGGISGPCDTRGYWWTMRHSGVLVDHATLGGIGGLCDSRGY</sequence>
<reference evidence="1" key="1">
    <citation type="submission" date="2020-11" db="EMBL/GenBank/DDBJ databases">
        <authorList>
            <person name="Tran Van P."/>
        </authorList>
    </citation>
    <scope>NUCLEOTIDE SEQUENCE</scope>
</reference>
<accession>A0A7R9F573</accession>